<name>A0ABS0DBW0_9NOCA</name>
<reference evidence="1 2" key="1">
    <citation type="submission" date="2020-10" db="EMBL/GenBank/DDBJ databases">
        <title>Identification of Nocardia species via Next-generation sequencing and recognition of intraspecies genetic diversity.</title>
        <authorList>
            <person name="Li P."/>
            <person name="Li P."/>
            <person name="Lu B."/>
        </authorList>
    </citation>
    <scope>NUCLEOTIDE SEQUENCE [LARGE SCALE GENOMIC DNA]</scope>
    <source>
        <strain evidence="1 2">BJ06-0143</strain>
    </source>
</reference>
<proteinExistence type="predicted"/>
<dbReference type="EMBL" id="JADLQN010000001">
    <property type="protein sequence ID" value="MBF6354389.1"/>
    <property type="molecule type" value="Genomic_DNA"/>
</dbReference>
<organism evidence="1 2">
    <name type="scientific">Nocardia higoensis</name>
    <dbReference type="NCBI Taxonomy" id="228599"/>
    <lineage>
        <taxon>Bacteria</taxon>
        <taxon>Bacillati</taxon>
        <taxon>Actinomycetota</taxon>
        <taxon>Actinomycetes</taxon>
        <taxon>Mycobacteriales</taxon>
        <taxon>Nocardiaceae</taxon>
        <taxon>Nocardia</taxon>
    </lineage>
</organism>
<evidence type="ECO:0000313" key="1">
    <source>
        <dbReference type="EMBL" id="MBF6354389.1"/>
    </source>
</evidence>
<keyword evidence="2" id="KW-1185">Reference proteome</keyword>
<protein>
    <submittedName>
        <fullName evidence="1">Uncharacterized protein</fullName>
    </submittedName>
</protein>
<comment type="caution">
    <text evidence="1">The sequence shown here is derived from an EMBL/GenBank/DDBJ whole genome shotgun (WGS) entry which is preliminary data.</text>
</comment>
<accession>A0ABS0DBW0</accession>
<dbReference type="Proteomes" id="UP000707731">
    <property type="component" value="Unassembled WGS sequence"/>
</dbReference>
<sequence>MSAGEPSRPMANMLSAVTEGAVSFSMQPEDFVYVDRDCEYFKVAIRQIQRIASEISEQGHWGLGERVRELVSAQTVVDRFKKKAQQSAGGNNVWEVMEQHYQIVEDIQSFYRVARERIMQSDSEFAAQFTQLSETLPDRGPAERTPEQALEALGRMPGVLGDLYGSAPSATTPSLWPGVPLPGAGQ</sequence>
<evidence type="ECO:0000313" key="2">
    <source>
        <dbReference type="Proteomes" id="UP000707731"/>
    </source>
</evidence>
<gene>
    <name evidence="1" type="ORF">IU449_07515</name>
</gene>
<dbReference type="RefSeq" id="WP_195001162.1">
    <property type="nucleotide sequence ID" value="NZ_JADLQN010000001.1"/>
</dbReference>